<comment type="catalytic activity">
    <reaction evidence="1">
        <text>UDP-alpha-D-glucose = UDP-alpha-D-galactose</text>
        <dbReference type="Rhea" id="RHEA:22168"/>
        <dbReference type="ChEBI" id="CHEBI:58885"/>
        <dbReference type="ChEBI" id="CHEBI:66914"/>
        <dbReference type="EC" id="5.1.3.2"/>
    </reaction>
</comment>
<evidence type="ECO:0000256" key="2">
    <source>
        <dbReference type="ARBA" id="ARBA00001911"/>
    </source>
</evidence>
<sequence length="334" mass="36782">MKILVTGGAGYIGRTTISCLIEAGYHPVVLDSLIVGRREFTEDLTFYEGDVADHALIQTIFSDHPEIRSVIHFAARIEVEESTRLPSLYYTENLCKAQSFLTEVLQFGVKNFIFSSTAALYHAGQPGEAISETARTEPLSPYAASKLMFERVLQDICGEYGASGLALRYFNPIGADPKLRSGPFRPDPSNLLGKLTKLAASSEKAFTINGNDYPTRDGTPMRDFIHVWDLARAHLAALEFLHRQDQPVFEIINVGSSVGVTVKEFVDAFLEESGLAIEVRTGSRRAGDIAGAYADTSRAFELLGWQPTLSLNQGIADALAWERVWNARQGKSEE</sequence>
<keyword evidence="14" id="KW-1185">Reference proteome</keyword>
<reference evidence="14" key="1">
    <citation type="journal article" date="2019" name="Int. J. Syst. Evol. Microbiol.">
        <title>The Global Catalogue of Microorganisms (GCM) 10K type strain sequencing project: providing services to taxonomists for standard genome sequencing and annotation.</title>
        <authorList>
            <consortium name="The Broad Institute Genomics Platform"/>
            <consortium name="The Broad Institute Genome Sequencing Center for Infectious Disease"/>
            <person name="Wu L."/>
            <person name="Ma J."/>
        </authorList>
    </citation>
    <scope>NUCLEOTIDE SEQUENCE [LARGE SCALE GENOMIC DNA]</scope>
    <source>
        <strain evidence="14">CCTCC AB 2013263</strain>
    </source>
</reference>
<evidence type="ECO:0000256" key="1">
    <source>
        <dbReference type="ARBA" id="ARBA00000083"/>
    </source>
</evidence>
<dbReference type="PANTHER" id="PTHR43725:SF53">
    <property type="entry name" value="UDP-ARABINOSE 4-EPIMERASE 1"/>
    <property type="match status" value="1"/>
</dbReference>
<name>A0ABV8AB96_9DEIO</name>
<gene>
    <name evidence="13" type="primary">galE</name>
    <name evidence="13" type="ORF">ACFOPQ_18315</name>
</gene>
<evidence type="ECO:0000256" key="9">
    <source>
        <dbReference type="ARBA" id="ARBA00023277"/>
    </source>
</evidence>
<dbReference type="Gene3D" id="3.40.50.720">
    <property type="entry name" value="NAD(P)-binding Rossmann-like Domain"/>
    <property type="match status" value="1"/>
</dbReference>
<evidence type="ECO:0000256" key="8">
    <source>
        <dbReference type="ARBA" id="ARBA00023235"/>
    </source>
</evidence>
<dbReference type="Pfam" id="PF01370">
    <property type="entry name" value="Epimerase"/>
    <property type="match status" value="1"/>
</dbReference>
<comment type="pathway">
    <text evidence="3">Carbohydrate metabolism; galactose metabolism.</text>
</comment>
<organism evidence="13 14">
    <name type="scientific">Deinococcus antarcticus</name>
    <dbReference type="NCBI Taxonomy" id="1298767"/>
    <lineage>
        <taxon>Bacteria</taxon>
        <taxon>Thermotogati</taxon>
        <taxon>Deinococcota</taxon>
        <taxon>Deinococci</taxon>
        <taxon>Deinococcales</taxon>
        <taxon>Deinococcaceae</taxon>
        <taxon>Deinococcus</taxon>
    </lineage>
</organism>
<dbReference type="EC" id="5.1.3.2" evidence="5"/>
<evidence type="ECO:0000256" key="11">
    <source>
        <dbReference type="ARBA" id="ARBA00033067"/>
    </source>
</evidence>
<evidence type="ECO:0000313" key="13">
    <source>
        <dbReference type="EMBL" id="MFC3862724.1"/>
    </source>
</evidence>
<proteinExistence type="inferred from homology"/>
<feature type="domain" description="NAD-dependent epimerase/dehydratase" evidence="12">
    <location>
        <begin position="3"/>
        <end position="255"/>
    </location>
</feature>
<dbReference type="InterPro" id="IPR036291">
    <property type="entry name" value="NAD(P)-bd_dom_sf"/>
</dbReference>
<keyword evidence="9" id="KW-0119">Carbohydrate metabolism</keyword>
<dbReference type="InterPro" id="IPR005886">
    <property type="entry name" value="UDP_G4E"/>
</dbReference>
<dbReference type="RefSeq" id="WP_380080664.1">
    <property type="nucleotide sequence ID" value="NZ_JBHRZF010000212.1"/>
</dbReference>
<evidence type="ECO:0000256" key="6">
    <source>
        <dbReference type="ARBA" id="ARBA00018569"/>
    </source>
</evidence>
<comment type="similarity">
    <text evidence="4">Belongs to the NAD(P)-dependent epimerase/dehydratase family.</text>
</comment>
<evidence type="ECO:0000313" key="14">
    <source>
        <dbReference type="Proteomes" id="UP001595748"/>
    </source>
</evidence>
<accession>A0ABV8AB96</accession>
<evidence type="ECO:0000256" key="10">
    <source>
        <dbReference type="ARBA" id="ARBA00031367"/>
    </source>
</evidence>
<evidence type="ECO:0000256" key="3">
    <source>
        <dbReference type="ARBA" id="ARBA00004947"/>
    </source>
</evidence>
<dbReference type="Proteomes" id="UP001595748">
    <property type="component" value="Unassembled WGS sequence"/>
</dbReference>
<dbReference type="EMBL" id="JBHRZF010000212">
    <property type="protein sequence ID" value="MFC3862724.1"/>
    <property type="molecule type" value="Genomic_DNA"/>
</dbReference>
<protein>
    <recommendedName>
        <fullName evidence="6">UDP-glucose 4-epimerase</fullName>
        <ecNumber evidence="5">5.1.3.2</ecNumber>
    </recommendedName>
    <alternativeName>
        <fullName evidence="11">Galactowaldenase</fullName>
    </alternativeName>
    <alternativeName>
        <fullName evidence="10">UDP-galactose 4-epimerase</fullName>
    </alternativeName>
</protein>
<dbReference type="PANTHER" id="PTHR43725">
    <property type="entry name" value="UDP-GLUCOSE 4-EPIMERASE"/>
    <property type="match status" value="1"/>
</dbReference>
<evidence type="ECO:0000256" key="7">
    <source>
        <dbReference type="ARBA" id="ARBA00023027"/>
    </source>
</evidence>
<evidence type="ECO:0000256" key="4">
    <source>
        <dbReference type="ARBA" id="ARBA00007637"/>
    </source>
</evidence>
<evidence type="ECO:0000256" key="5">
    <source>
        <dbReference type="ARBA" id="ARBA00013189"/>
    </source>
</evidence>
<dbReference type="NCBIfam" id="TIGR01179">
    <property type="entry name" value="galE"/>
    <property type="match status" value="1"/>
</dbReference>
<keyword evidence="8 13" id="KW-0413">Isomerase</keyword>
<dbReference type="PRINTS" id="PR01713">
    <property type="entry name" value="NUCEPIMERASE"/>
</dbReference>
<keyword evidence="7" id="KW-0520">NAD</keyword>
<comment type="cofactor">
    <cofactor evidence="2">
        <name>NAD(+)</name>
        <dbReference type="ChEBI" id="CHEBI:57540"/>
    </cofactor>
</comment>
<comment type="caution">
    <text evidence="13">The sequence shown here is derived from an EMBL/GenBank/DDBJ whole genome shotgun (WGS) entry which is preliminary data.</text>
</comment>
<evidence type="ECO:0000259" key="12">
    <source>
        <dbReference type="Pfam" id="PF01370"/>
    </source>
</evidence>
<dbReference type="GO" id="GO:0003978">
    <property type="term" value="F:UDP-glucose 4-epimerase activity"/>
    <property type="evidence" value="ECO:0007669"/>
    <property type="project" value="UniProtKB-EC"/>
</dbReference>
<dbReference type="Gene3D" id="3.90.25.10">
    <property type="entry name" value="UDP-galactose 4-epimerase, domain 1"/>
    <property type="match status" value="1"/>
</dbReference>
<dbReference type="InterPro" id="IPR001509">
    <property type="entry name" value="Epimerase_deHydtase"/>
</dbReference>
<dbReference type="SUPFAM" id="SSF51735">
    <property type="entry name" value="NAD(P)-binding Rossmann-fold domains"/>
    <property type="match status" value="1"/>
</dbReference>